<reference evidence="3" key="1">
    <citation type="journal article" date="2019" name="Int. J. Syst. Evol. Microbiol.">
        <title>The Global Catalogue of Microorganisms (GCM) 10K type strain sequencing project: providing services to taxonomists for standard genome sequencing and annotation.</title>
        <authorList>
            <consortium name="The Broad Institute Genomics Platform"/>
            <consortium name="The Broad Institute Genome Sequencing Center for Infectious Disease"/>
            <person name="Wu L."/>
            <person name="Ma J."/>
        </authorList>
    </citation>
    <scope>NUCLEOTIDE SEQUENCE [LARGE SCALE GENOMIC DNA]</scope>
    <source>
        <strain evidence="3">KCTC 33676</strain>
    </source>
</reference>
<keyword evidence="1" id="KW-0472">Membrane</keyword>
<name>A0ABW5RA83_9BACL</name>
<gene>
    <name evidence="2" type="ORF">ACFSUC_05295</name>
</gene>
<sequence>MNMEVYDIALIPVIVALVSVCKQLGLPVKWSPVVAIIVGVMFGTLYVSPGNALQGGLTGLTMGLAASGLYSGTKKISRS</sequence>
<evidence type="ECO:0008006" key="4">
    <source>
        <dbReference type="Google" id="ProtNLM"/>
    </source>
</evidence>
<feature type="transmembrane region" description="Helical" evidence="1">
    <location>
        <begin position="30"/>
        <end position="47"/>
    </location>
</feature>
<dbReference type="RefSeq" id="WP_379928439.1">
    <property type="nucleotide sequence ID" value="NZ_JBHUMM010000007.1"/>
</dbReference>
<evidence type="ECO:0000256" key="1">
    <source>
        <dbReference type="SAM" id="Phobius"/>
    </source>
</evidence>
<organism evidence="2 3">
    <name type="scientific">Marinicrinis sediminis</name>
    <dbReference type="NCBI Taxonomy" id="1652465"/>
    <lineage>
        <taxon>Bacteria</taxon>
        <taxon>Bacillati</taxon>
        <taxon>Bacillota</taxon>
        <taxon>Bacilli</taxon>
        <taxon>Bacillales</taxon>
        <taxon>Paenibacillaceae</taxon>
    </lineage>
</organism>
<dbReference type="Proteomes" id="UP001597497">
    <property type="component" value="Unassembled WGS sequence"/>
</dbReference>
<evidence type="ECO:0000313" key="2">
    <source>
        <dbReference type="EMBL" id="MFD2671022.1"/>
    </source>
</evidence>
<keyword evidence="3" id="KW-1185">Reference proteome</keyword>
<evidence type="ECO:0000313" key="3">
    <source>
        <dbReference type="Proteomes" id="UP001597497"/>
    </source>
</evidence>
<dbReference type="EMBL" id="JBHUMM010000007">
    <property type="protein sequence ID" value="MFD2671022.1"/>
    <property type="molecule type" value="Genomic_DNA"/>
</dbReference>
<accession>A0ABW5RA83</accession>
<feature type="transmembrane region" description="Helical" evidence="1">
    <location>
        <begin position="6"/>
        <end position="25"/>
    </location>
</feature>
<keyword evidence="1" id="KW-1133">Transmembrane helix</keyword>
<keyword evidence="1" id="KW-0812">Transmembrane</keyword>
<proteinExistence type="predicted"/>
<feature type="transmembrane region" description="Helical" evidence="1">
    <location>
        <begin position="53"/>
        <end position="72"/>
    </location>
</feature>
<protein>
    <recommendedName>
        <fullName evidence="4">Holin</fullName>
    </recommendedName>
</protein>
<comment type="caution">
    <text evidence="2">The sequence shown here is derived from an EMBL/GenBank/DDBJ whole genome shotgun (WGS) entry which is preliminary data.</text>
</comment>